<name>A0A5J4XB29_9EUKA</name>
<evidence type="ECO:0000313" key="3">
    <source>
        <dbReference type="Proteomes" id="UP000324800"/>
    </source>
</evidence>
<dbReference type="PANTHER" id="PTHR41749">
    <property type="entry name" value="UBIQUITIN-LIKE DOMAIN-CONTAINING PROTEIN"/>
    <property type="match status" value="1"/>
</dbReference>
<accession>A0A5J4XB29</accession>
<sequence>MAKKGEEEYEYVQEEVEVSDDELQDGADRIGKSSGEKKVKNKLTIADLEKGDRNKSKALQEDNARGAAAPLTLQFPDGKSHKLTVPMGQTVEYVKTAIEKRFNVDYQKITLKLGDKDLLDLFCLSDYPAITSKGPNVVKVIY</sequence>
<feature type="compositionally biased region" description="Basic and acidic residues" evidence="1">
    <location>
        <begin position="26"/>
        <end position="38"/>
    </location>
</feature>
<dbReference type="OrthoDB" id="273632at2759"/>
<gene>
    <name evidence="2" type="ORF">EZS28_000141</name>
</gene>
<organism evidence="2 3">
    <name type="scientific">Streblomastix strix</name>
    <dbReference type="NCBI Taxonomy" id="222440"/>
    <lineage>
        <taxon>Eukaryota</taxon>
        <taxon>Metamonada</taxon>
        <taxon>Preaxostyla</taxon>
        <taxon>Oxymonadida</taxon>
        <taxon>Streblomastigidae</taxon>
        <taxon>Streblomastix</taxon>
    </lineage>
</organism>
<evidence type="ECO:0000256" key="1">
    <source>
        <dbReference type="SAM" id="MobiDB-lite"/>
    </source>
</evidence>
<dbReference type="CDD" id="cd17039">
    <property type="entry name" value="Ubl_ubiquitin_like"/>
    <property type="match status" value="1"/>
</dbReference>
<dbReference type="SUPFAM" id="SSF54236">
    <property type="entry name" value="Ubiquitin-like"/>
    <property type="match status" value="1"/>
</dbReference>
<feature type="region of interest" description="Disordered" evidence="1">
    <location>
        <begin position="1"/>
        <end position="38"/>
    </location>
</feature>
<dbReference type="AlphaFoldDB" id="A0A5J4XB29"/>
<dbReference type="PANTHER" id="PTHR41749:SF1">
    <property type="entry name" value="UBIQUITIN-LIKE DOMAIN-CONTAINING PROTEIN"/>
    <property type="match status" value="1"/>
</dbReference>
<reference evidence="2 3" key="1">
    <citation type="submission" date="2019-03" db="EMBL/GenBank/DDBJ databases">
        <title>Single cell metagenomics reveals metabolic interactions within the superorganism composed of flagellate Streblomastix strix and complex community of Bacteroidetes bacteria on its surface.</title>
        <authorList>
            <person name="Treitli S.C."/>
            <person name="Kolisko M."/>
            <person name="Husnik F."/>
            <person name="Keeling P."/>
            <person name="Hampl V."/>
        </authorList>
    </citation>
    <scope>NUCLEOTIDE SEQUENCE [LARGE SCALE GENOMIC DNA]</scope>
    <source>
        <strain evidence="2">ST1C</strain>
    </source>
</reference>
<protein>
    <recommendedName>
        <fullName evidence="4">Ubiquitin-like domain-containing protein</fullName>
    </recommendedName>
</protein>
<evidence type="ECO:0000313" key="2">
    <source>
        <dbReference type="EMBL" id="KAA6404323.1"/>
    </source>
</evidence>
<dbReference type="Proteomes" id="UP000324800">
    <property type="component" value="Unassembled WGS sequence"/>
</dbReference>
<dbReference type="InterPro" id="IPR029071">
    <property type="entry name" value="Ubiquitin-like_domsf"/>
</dbReference>
<proteinExistence type="predicted"/>
<dbReference type="Gene3D" id="3.10.20.90">
    <property type="entry name" value="Phosphatidylinositol 3-kinase Catalytic Subunit, Chain A, domain 1"/>
    <property type="match status" value="1"/>
</dbReference>
<feature type="compositionally biased region" description="Acidic residues" evidence="1">
    <location>
        <begin position="7"/>
        <end position="25"/>
    </location>
</feature>
<comment type="caution">
    <text evidence="2">The sequence shown here is derived from an EMBL/GenBank/DDBJ whole genome shotgun (WGS) entry which is preliminary data.</text>
</comment>
<dbReference type="EMBL" id="SNRW01000010">
    <property type="protein sequence ID" value="KAA6404323.1"/>
    <property type="molecule type" value="Genomic_DNA"/>
</dbReference>
<evidence type="ECO:0008006" key="4">
    <source>
        <dbReference type="Google" id="ProtNLM"/>
    </source>
</evidence>